<dbReference type="FunFam" id="2.60.40.420:FF:000003">
    <property type="entry name" value="Blue copper"/>
    <property type="match status" value="1"/>
</dbReference>
<feature type="chain" id="PRO_5014835099" description="Phytocyanin domain-containing protein" evidence="7">
    <location>
        <begin position="29"/>
        <end position="247"/>
    </location>
</feature>
<evidence type="ECO:0000256" key="2">
    <source>
        <dbReference type="ARBA" id="ARBA00022723"/>
    </source>
</evidence>
<dbReference type="InterPro" id="IPR039391">
    <property type="entry name" value="Phytocyanin-like"/>
</dbReference>
<sequence>MEGLRPEWAVKAILVIIITSILIRSVSATNHSVGGSSGWDLASDLQAWSAATTFHVGDSLVFTYTPLHDVLEVEQSDYDMCRISDPLKTYRDGETVIQLSEADNRYFICGRLGHCDMGLKLQVQVQTTNGNSTGGSGQEQRQRGRGRSSPPPHSPGPDHDHESPPSNRSRDHKPESPDSASVSQPPVANPPFNTSAGCSHVESSLCLNCWCLPFITTLLLLIVIFSSCPDRQMLSFFFNFSHLSYVI</sequence>
<evidence type="ECO:0000256" key="1">
    <source>
        <dbReference type="ARBA" id="ARBA00022448"/>
    </source>
</evidence>
<dbReference type="AlphaFoldDB" id="A0A2N9GKS9"/>
<keyword evidence="5" id="KW-0325">Glycoprotein</keyword>
<dbReference type="CDD" id="cd04216">
    <property type="entry name" value="Phytocyanin"/>
    <property type="match status" value="1"/>
</dbReference>
<evidence type="ECO:0000256" key="6">
    <source>
        <dbReference type="SAM" id="MobiDB-lite"/>
    </source>
</evidence>
<organism evidence="9">
    <name type="scientific">Fagus sylvatica</name>
    <name type="common">Beechnut</name>
    <dbReference type="NCBI Taxonomy" id="28930"/>
    <lineage>
        <taxon>Eukaryota</taxon>
        <taxon>Viridiplantae</taxon>
        <taxon>Streptophyta</taxon>
        <taxon>Embryophyta</taxon>
        <taxon>Tracheophyta</taxon>
        <taxon>Spermatophyta</taxon>
        <taxon>Magnoliopsida</taxon>
        <taxon>eudicotyledons</taxon>
        <taxon>Gunneridae</taxon>
        <taxon>Pentapetalae</taxon>
        <taxon>rosids</taxon>
        <taxon>fabids</taxon>
        <taxon>Fagales</taxon>
        <taxon>Fagaceae</taxon>
        <taxon>Fagus</taxon>
    </lineage>
</organism>
<evidence type="ECO:0000256" key="5">
    <source>
        <dbReference type="ARBA" id="ARBA00023180"/>
    </source>
</evidence>
<dbReference type="EMBL" id="OIVN01002369">
    <property type="protein sequence ID" value="SPD03056.1"/>
    <property type="molecule type" value="Genomic_DNA"/>
</dbReference>
<keyword evidence="2" id="KW-0479">Metal-binding</keyword>
<feature type="compositionally biased region" description="Polar residues" evidence="6">
    <location>
        <begin position="178"/>
        <end position="188"/>
    </location>
</feature>
<keyword evidence="7" id="KW-0732">Signal</keyword>
<reference evidence="9" key="1">
    <citation type="submission" date="2018-02" db="EMBL/GenBank/DDBJ databases">
        <authorList>
            <person name="Cohen D.B."/>
            <person name="Kent A.D."/>
        </authorList>
    </citation>
    <scope>NUCLEOTIDE SEQUENCE</scope>
</reference>
<dbReference type="Pfam" id="PF02298">
    <property type="entry name" value="Cu_bind_like"/>
    <property type="match status" value="1"/>
</dbReference>
<dbReference type="GO" id="GO:0005886">
    <property type="term" value="C:plasma membrane"/>
    <property type="evidence" value="ECO:0007669"/>
    <property type="project" value="TreeGrafter"/>
</dbReference>
<evidence type="ECO:0000256" key="4">
    <source>
        <dbReference type="ARBA" id="ARBA00023008"/>
    </source>
</evidence>
<keyword evidence="1" id="KW-0813">Transport</keyword>
<dbReference type="InterPro" id="IPR008972">
    <property type="entry name" value="Cupredoxin"/>
</dbReference>
<keyword evidence="4" id="KW-0186">Copper</keyword>
<feature type="compositionally biased region" description="Basic and acidic residues" evidence="6">
    <location>
        <begin position="156"/>
        <end position="176"/>
    </location>
</feature>
<dbReference type="InterPro" id="IPR003245">
    <property type="entry name" value="Phytocyanin_dom"/>
</dbReference>
<dbReference type="PANTHER" id="PTHR33021">
    <property type="entry name" value="BLUE COPPER PROTEIN"/>
    <property type="match status" value="1"/>
</dbReference>
<dbReference type="GO" id="GO:0046872">
    <property type="term" value="F:metal ion binding"/>
    <property type="evidence" value="ECO:0007669"/>
    <property type="project" value="UniProtKB-KW"/>
</dbReference>
<evidence type="ECO:0000256" key="7">
    <source>
        <dbReference type="SAM" id="SignalP"/>
    </source>
</evidence>
<evidence type="ECO:0000313" key="9">
    <source>
        <dbReference type="EMBL" id="SPD03056.1"/>
    </source>
</evidence>
<evidence type="ECO:0000259" key="8">
    <source>
        <dbReference type="PROSITE" id="PS51485"/>
    </source>
</evidence>
<name>A0A2N9GKS9_FAGSY</name>
<feature type="signal peptide" evidence="7">
    <location>
        <begin position="1"/>
        <end position="28"/>
    </location>
</feature>
<feature type="region of interest" description="Disordered" evidence="6">
    <location>
        <begin position="127"/>
        <end position="188"/>
    </location>
</feature>
<dbReference type="SUPFAM" id="SSF49503">
    <property type="entry name" value="Cupredoxins"/>
    <property type="match status" value="1"/>
</dbReference>
<gene>
    <name evidence="9" type="ORF">FSB_LOCUS30938</name>
</gene>
<dbReference type="GO" id="GO:0009055">
    <property type="term" value="F:electron transfer activity"/>
    <property type="evidence" value="ECO:0007669"/>
    <property type="project" value="InterPro"/>
</dbReference>
<proteinExistence type="predicted"/>
<evidence type="ECO:0000256" key="3">
    <source>
        <dbReference type="ARBA" id="ARBA00022982"/>
    </source>
</evidence>
<protein>
    <recommendedName>
        <fullName evidence="8">Phytocyanin domain-containing protein</fullName>
    </recommendedName>
</protein>
<dbReference type="Gene3D" id="2.60.40.420">
    <property type="entry name" value="Cupredoxins - blue copper proteins"/>
    <property type="match status" value="1"/>
</dbReference>
<feature type="domain" description="Phytocyanin" evidence="8">
    <location>
        <begin position="29"/>
        <end position="127"/>
    </location>
</feature>
<keyword evidence="3" id="KW-0249">Electron transport</keyword>
<accession>A0A2N9GKS9</accession>
<dbReference type="PANTHER" id="PTHR33021:SF499">
    <property type="entry name" value="OS12G0150500 PROTEIN"/>
    <property type="match status" value="1"/>
</dbReference>
<dbReference type="PROSITE" id="PS51485">
    <property type="entry name" value="PHYTOCYANIN"/>
    <property type="match status" value="1"/>
</dbReference>